<evidence type="ECO:0000256" key="4">
    <source>
        <dbReference type="ARBA" id="ARBA00022692"/>
    </source>
</evidence>
<protein>
    <recommendedName>
        <fullName evidence="10">Phospholipid/glycerol acyltransferase domain-containing protein</fullName>
    </recommendedName>
</protein>
<name>A0DYX3_PARTE</name>
<dbReference type="Proteomes" id="UP000000600">
    <property type="component" value="Unassembled WGS sequence"/>
</dbReference>
<keyword evidence="8" id="KW-0012">Acyltransferase</keyword>
<accession>A0DYX3</accession>
<keyword evidence="6" id="KW-0443">Lipid metabolism</keyword>
<keyword evidence="3" id="KW-0808">Transferase</keyword>
<dbReference type="KEGG" id="ptm:GSPATT00003208001"/>
<dbReference type="AlphaFoldDB" id="A0DYX3"/>
<keyword evidence="7 9" id="KW-0472">Membrane</keyword>
<dbReference type="RefSeq" id="XP_001455637.1">
    <property type="nucleotide sequence ID" value="XM_001455600.2"/>
</dbReference>
<dbReference type="STRING" id="5888.A0DYX3"/>
<dbReference type="GO" id="GO:0016020">
    <property type="term" value="C:membrane"/>
    <property type="evidence" value="ECO:0007669"/>
    <property type="project" value="UniProtKB-SubCell"/>
</dbReference>
<dbReference type="GeneID" id="5041422"/>
<dbReference type="OrthoDB" id="272512at2759"/>
<dbReference type="OMA" id="TFVECGE"/>
<dbReference type="EMBL" id="CT868649">
    <property type="protein sequence ID" value="CAK88240.1"/>
    <property type="molecule type" value="Genomic_DNA"/>
</dbReference>
<sequence length="291" mass="33104">MEKFRAYADPHTGINLFVPAFVNQKLSPLILLIHIILGSLLVLIRIPLLVILISLLTILNTLKIGTLNSLIGKLMLLTCGFYNVENQIPIQDKGGQLILANHSSPIDWIYFLAQSSPNFATFVECGEEIRYQILSLNQVIKNLFSITIAQTGTGSQLNEVILQNKPTLLFFEGCQTNQLGVLSPPKQMISELQNLGLPINIYILTYPDRSIFTPINTTRNGLWHFILLLTNVWNNLKVVSQEFQSSKDYQKLITNIYECEGFKIINQKYSVQTEFLSYFWRTSKGNYVKQD</sequence>
<evidence type="ECO:0000313" key="11">
    <source>
        <dbReference type="EMBL" id="CAK88240.1"/>
    </source>
</evidence>
<evidence type="ECO:0000256" key="3">
    <source>
        <dbReference type="ARBA" id="ARBA00022679"/>
    </source>
</evidence>
<evidence type="ECO:0000256" key="6">
    <source>
        <dbReference type="ARBA" id="ARBA00023098"/>
    </source>
</evidence>
<evidence type="ECO:0000256" key="5">
    <source>
        <dbReference type="ARBA" id="ARBA00022989"/>
    </source>
</evidence>
<dbReference type="PANTHER" id="PTHR23063">
    <property type="entry name" value="PHOSPHOLIPID ACYLTRANSFERASE"/>
    <property type="match status" value="1"/>
</dbReference>
<keyword evidence="4 9" id="KW-0812">Transmembrane</keyword>
<comment type="subcellular location">
    <subcellularLocation>
        <location evidence="1">Membrane</location>
    </subcellularLocation>
</comment>
<gene>
    <name evidence="11" type="ORF">GSPATT00003208001</name>
</gene>
<dbReference type="InParanoid" id="A0DYX3"/>
<evidence type="ECO:0000256" key="9">
    <source>
        <dbReference type="SAM" id="Phobius"/>
    </source>
</evidence>
<dbReference type="InterPro" id="IPR002123">
    <property type="entry name" value="Plipid/glycerol_acylTrfase"/>
</dbReference>
<keyword evidence="12" id="KW-1185">Reference proteome</keyword>
<dbReference type="Pfam" id="PF01553">
    <property type="entry name" value="Acyltransferase"/>
    <property type="match status" value="1"/>
</dbReference>
<dbReference type="GO" id="GO:0006629">
    <property type="term" value="P:lipid metabolic process"/>
    <property type="evidence" value="ECO:0007669"/>
    <property type="project" value="UniProtKB-KW"/>
</dbReference>
<dbReference type="HOGENOM" id="CLU_812549_0_0_1"/>
<evidence type="ECO:0000313" key="12">
    <source>
        <dbReference type="Proteomes" id="UP000000600"/>
    </source>
</evidence>
<dbReference type="eggNOG" id="ENOG502QWZ2">
    <property type="taxonomic scope" value="Eukaryota"/>
</dbReference>
<evidence type="ECO:0000256" key="2">
    <source>
        <dbReference type="ARBA" id="ARBA00008655"/>
    </source>
</evidence>
<feature type="domain" description="Phospholipid/glycerol acyltransferase" evidence="10">
    <location>
        <begin position="83"/>
        <end position="199"/>
    </location>
</feature>
<reference evidence="11 12" key="1">
    <citation type="journal article" date="2006" name="Nature">
        <title>Global trends of whole-genome duplications revealed by the ciliate Paramecium tetraurelia.</title>
        <authorList>
            <consortium name="Genoscope"/>
            <person name="Aury J.-M."/>
            <person name="Jaillon O."/>
            <person name="Duret L."/>
            <person name="Noel B."/>
            <person name="Jubin C."/>
            <person name="Porcel B.M."/>
            <person name="Segurens B."/>
            <person name="Daubin V."/>
            <person name="Anthouard V."/>
            <person name="Aiach N."/>
            <person name="Arnaiz O."/>
            <person name="Billaut A."/>
            <person name="Beisson J."/>
            <person name="Blanc I."/>
            <person name="Bouhouche K."/>
            <person name="Camara F."/>
            <person name="Duharcourt S."/>
            <person name="Guigo R."/>
            <person name="Gogendeau D."/>
            <person name="Katinka M."/>
            <person name="Keller A.-M."/>
            <person name="Kissmehl R."/>
            <person name="Klotz C."/>
            <person name="Koll F."/>
            <person name="Le Moue A."/>
            <person name="Lepere C."/>
            <person name="Malinsky S."/>
            <person name="Nowacki M."/>
            <person name="Nowak J.K."/>
            <person name="Plattner H."/>
            <person name="Poulain J."/>
            <person name="Ruiz F."/>
            <person name="Serrano V."/>
            <person name="Zagulski M."/>
            <person name="Dessen P."/>
            <person name="Betermier M."/>
            <person name="Weissenbach J."/>
            <person name="Scarpelli C."/>
            <person name="Schachter V."/>
            <person name="Sperling L."/>
            <person name="Meyer E."/>
            <person name="Cohen J."/>
            <person name="Wincker P."/>
        </authorList>
    </citation>
    <scope>NUCLEOTIDE SEQUENCE [LARGE SCALE GENOMIC DNA]</scope>
    <source>
        <strain evidence="11 12">Stock d4-2</strain>
    </source>
</reference>
<keyword evidence="5 9" id="KW-1133">Transmembrane helix</keyword>
<evidence type="ECO:0000259" key="10">
    <source>
        <dbReference type="Pfam" id="PF01553"/>
    </source>
</evidence>
<evidence type="ECO:0000256" key="1">
    <source>
        <dbReference type="ARBA" id="ARBA00004370"/>
    </source>
</evidence>
<evidence type="ECO:0000256" key="8">
    <source>
        <dbReference type="ARBA" id="ARBA00023315"/>
    </source>
</evidence>
<proteinExistence type="inferred from homology"/>
<feature type="transmembrane region" description="Helical" evidence="9">
    <location>
        <begin position="29"/>
        <end position="59"/>
    </location>
</feature>
<organism evidence="11 12">
    <name type="scientific">Paramecium tetraurelia</name>
    <dbReference type="NCBI Taxonomy" id="5888"/>
    <lineage>
        <taxon>Eukaryota</taxon>
        <taxon>Sar</taxon>
        <taxon>Alveolata</taxon>
        <taxon>Ciliophora</taxon>
        <taxon>Intramacronucleata</taxon>
        <taxon>Oligohymenophorea</taxon>
        <taxon>Peniculida</taxon>
        <taxon>Parameciidae</taxon>
        <taxon>Paramecium</taxon>
    </lineage>
</organism>
<comment type="similarity">
    <text evidence="2">Belongs to the 1-acyl-sn-glycerol-3-phosphate acyltransferase family.</text>
</comment>
<dbReference type="GO" id="GO:0016746">
    <property type="term" value="F:acyltransferase activity"/>
    <property type="evidence" value="ECO:0007669"/>
    <property type="project" value="UniProtKB-KW"/>
</dbReference>
<dbReference type="PANTHER" id="PTHR23063:SF61">
    <property type="entry name" value="CHROMOSOME UNDETERMINED SCAFFOLD_7, WHOLE GENOME SHOTGUN SEQUENCE"/>
    <property type="match status" value="1"/>
</dbReference>
<evidence type="ECO:0000256" key="7">
    <source>
        <dbReference type="ARBA" id="ARBA00023136"/>
    </source>
</evidence>